<organism evidence="3 4">
    <name type="scientific">Holothuria leucospilota</name>
    <name type="common">Black long sea cucumber</name>
    <name type="synonym">Mertensiothuria leucospilota</name>
    <dbReference type="NCBI Taxonomy" id="206669"/>
    <lineage>
        <taxon>Eukaryota</taxon>
        <taxon>Metazoa</taxon>
        <taxon>Echinodermata</taxon>
        <taxon>Eleutherozoa</taxon>
        <taxon>Echinozoa</taxon>
        <taxon>Holothuroidea</taxon>
        <taxon>Aspidochirotacea</taxon>
        <taxon>Aspidochirotida</taxon>
        <taxon>Holothuriidae</taxon>
        <taxon>Holothuria</taxon>
    </lineage>
</organism>
<keyword evidence="2" id="KW-1133">Transmembrane helix</keyword>
<accession>A0A9Q1CQC0</accession>
<feature type="compositionally biased region" description="Polar residues" evidence="1">
    <location>
        <begin position="489"/>
        <end position="498"/>
    </location>
</feature>
<protein>
    <submittedName>
        <fullName evidence="3">Monocarboxylate transporter 7</fullName>
    </submittedName>
</protein>
<dbReference type="EMBL" id="JAIZAY010000001">
    <property type="protein sequence ID" value="KAJ8048938.1"/>
    <property type="molecule type" value="Genomic_DNA"/>
</dbReference>
<keyword evidence="2" id="KW-0812">Transmembrane</keyword>
<dbReference type="InterPro" id="IPR011701">
    <property type="entry name" value="MFS"/>
</dbReference>
<feature type="transmembrane region" description="Helical" evidence="2">
    <location>
        <begin position="75"/>
        <end position="94"/>
    </location>
</feature>
<feature type="transmembrane region" description="Helical" evidence="2">
    <location>
        <begin position="418"/>
        <end position="441"/>
    </location>
</feature>
<evidence type="ECO:0000313" key="4">
    <source>
        <dbReference type="Proteomes" id="UP001152320"/>
    </source>
</evidence>
<feature type="transmembrane region" description="Helical" evidence="2">
    <location>
        <begin position="294"/>
        <end position="317"/>
    </location>
</feature>
<gene>
    <name evidence="3" type="ORF">HOLleu_01454</name>
</gene>
<feature type="transmembrane region" description="Helical" evidence="2">
    <location>
        <begin position="383"/>
        <end position="406"/>
    </location>
</feature>
<dbReference type="GO" id="GO:0008028">
    <property type="term" value="F:monocarboxylic acid transmembrane transporter activity"/>
    <property type="evidence" value="ECO:0007669"/>
    <property type="project" value="TreeGrafter"/>
</dbReference>
<dbReference type="PANTHER" id="PTHR11360">
    <property type="entry name" value="MONOCARBOXYLATE TRANSPORTER"/>
    <property type="match status" value="1"/>
</dbReference>
<feature type="transmembrane region" description="Helical" evidence="2">
    <location>
        <begin position="165"/>
        <end position="183"/>
    </location>
</feature>
<name>A0A9Q1CQC0_HOLLE</name>
<evidence type="ECO:0000313" key="3">
    <source>
        <dbReference type="EMBL" id="KAJ8048938.1"/>
    </source>
</evidence>
<feature type="transmembrane region" description="Helical" evidence="2">
    <location>
        <begin position="359"/>
        <end position="377"/>
    </location>
</feature>
<evidence type="ECO:0000256" key="1">
    <source>
        <dbReference type="SAM" id="MobiDB-lite"/>
    </source>
</evidence>
<dbReference type="SUPFAM" id="SSF103473">
    <property type="entry name" value="MFS general substrate transporter"/>
    <property type="match status" value="1"/>
</dbReference>
<comment type="caution">
    <text evidence="3">The sequence shown here is derived from an EMBL/GenBank/DDBJ whole genome shotgun (WGS) entry which is preliminary data.</text>
</comment>
<dbReference type="PANTHER" id="PTHR11360:SF303">
    <property type="entry name" value="MAJOR FACILITATOR SUPERFAMILY (MFS) PROFILE DOMAIN-CONTAINING PROTEIN"/>
    <property type="match status" value="1"/>
</dbReference>
<dbReference type="InterPro" id="IPR036259">
    <property type="entry name" value="MFS_trans_sf"/>
</dbReference>
<feature type="transmembrane region" description="Helical" evidence="2">
    <location>
        <begin position="100"/>
        <end position="122"/>
    </location>
</feature>
<dbReference type="AlphaFoldDB" id="A0A9Q1CQC0"/>
<feature type="compositionally biased region" description="Basic and acidic residues" evidence="1">
    <location>
        <begin position="477"/>
        <end position="488"/>
    </location>
</feature>
<feature type="transmembrane region" description="Helical" evidence="2">
    <location>
        <begin position="134"/>
        <end position="153"/>
    </location>
</feature>
<evidence type="ECO:0000256" key="2">
    <source>
        <dbReference type="SAM" id="Phobius"/>
    </source>
</evidence>
<keyword evidence="2" id="KW-0472">Membrane</keyword>
<dbReference type="Gene3D" id="1.20.1250.20">
    <property type="entry name" value="MFS general substrate transporter like domains"/>
    <property type="match status" value="2"/>
</dbReference>
<dbReference type="Pfam" id="PF07690">
    <property type="entry name" value="MFS_1"/>
    <property type="match status" value="1"/>
</dbReference>
<feature type="region of interest" description="Disordered" evidence="1">
    <location>
        <begin position="475"/>
        <end position="498"/>
    </location>
</feature>
<dbReference type="Proteomes" id="UP001152320">
    <property type="component" value="Chromosome 1"/>
</dbReference>
<dbReference type="InterPro" id="IPR050327">
    <property type="entry name" value="Proton-linked_MCT"/>
</dbReference>
<sequence length="498" mass="54636">MDLTWQQCQALVARCLYKFLLDGTLKAYGVIMEETVTSFQAQHYLIGCAFSLQTGIGYLIAPLASTFDRRVHPRIVASIGGFLAGLGFFGRAVLPSRNLWQLFACLSLSGVGFGLVNVITVISLKETFESAYPTAYSVTLLPSYIGIAVMPPLLEYLQREYGERIGMIVFGVLSWTLMLSGLFTPSGKTDSKDETEMTDIEILQTDQKGYDSTQGIQKQSQDADYGGLLNETTDIGDYTEKSKLLRNSATTKEGEANNIKMRESEKKGKLNKIIDAKRILKAWVLIVKNHPESLFLLFITILADYGFTSWSIFLVPYGEYLGLDSETAVWLSTLGGIAGLVGRFFCIFLFYIHRMKLPIGLLVPTLCVTSAYVISLFTNAFLALAVVSILSGFGLSVQACVVASWIHYCVCDDNFKTALYGFYVLAGMATLMGGIITGGIIDISGSYRVSFASLAILSFFQATAVLVWLFCPSVPSPEKEASSRKDKNTNCCSGNLLQ</sequence>
<reference evidence="3" key="1">
    <citation type="submission" date="2021-10" db="EMBL/GenBank/DDBJ databases">
        <title>Tropical sea cucumber genome reveals ecological adaptation and Cuvierian tubules defense mechanism.</title>
        <authorList>
            <person name="Chen T."/>
        </authorList>
    </citation>
    <scope>NUCLEOTIDE SEQUENCE</scope>
    <source>
        <strain evidence="3">Nanhai2018</strain>
        <tissue evidence="3">Muscle</tissue>
    </source>
</reference>
<feature type="transmembrane region" description="Helical" evidence="2">
    <location>
        <begin position="329"/>
        <end position="352"/>
    </location>
</feature>
<dbReference type="OrthoDB" id="2213137at2759"/>
<keyword evidence="4" id="KW-1185">Reference proteome</keyword>
<feature type="transmembrane region" description="Helical" evidence="2">
    <location>
        <begin position="447"/>
        <end position="471"/>
    </location>
</feature>
<proteinExistence type="predicted"/>